<dbReference type="PROSITE" id="PS51096">
    <property type="entry name" value="PTS_EIIA_TYPE_4"/>
    <property type="match status" value="1"/>
</dbReference>
<reference evidence="8 9" key="1">
    <citation type="submission" date="2017-04" db="EMBL/GenBank/DDBJ databases">
        <authorList>
            <person name="Afonso C.L."/>
            <person name="Miller P.J."/>
            <person name="Scott M.A."/>
            <person name="Spackman E."/>
            <person name="Goraichik I."/>
            <person name="Dimitrov K.M."/>
            <person name="Suarez D.L."/>
            <person name="Swayne D.E."/>
        </authorList>
    </citation>
    <scope>NUCLEOTIDE SEQUENCE [LARGE SCALE GENOMIC DNA]</scope>
    <source>
        <strain evidence="8 9">ToBE</strain>
    </source>
</reference>
<dbReference type="PANTHER" id="PTHR32071:SF38">
    <property type="entry name" value="PSP OPERON TRANSCRIPTIONAL ACTIVATOR"/>
    <property type="match status" value="1"/>
</dbReference>
<dbReference type="CDD" id="cd00211">
    <property type="entry name" value="PTS_IIA_fru"/>
    <property type="match status" value="1"/>
</dbReference>
<dbReference type="Gene3D" id="1.10.10.60">
    <property type="entry name" value="Homeodomain-like"/>
    <property type="match status" value="1"/>
</dbReference>
<dbReference type="InterPro" id="IPR004701">
    <property type="entry name" value="PTS_EIIA_man-typ"/>
</dbReference>
<evidence type="ECO:0000313" key="8">
    <source>
        <dbReference type="EMBL" id="SMB95018.1"/>
    </source>
</evidence>
<dbReference type="GO" id="GO:0005524">
    <property type="term" value="F:ATP binding"/>
    <property type="evidence" value="ECO:0007669"/>
    <property type="project" value="UniProtKB-KW"/>
</dbReference>
<dbReference type="SMART" id="SM00382">
    <property type="entry name" value="AAA"/>
    <property type="match status" value="1"/>
</dbReference>
<dbReference type="InterPro" id="IPR027417">
    <property type="entry name" value="P-loop_NTPase"/>
</dbReference>
<dbReference type="InterPro" id="IPR002178">
    <property type="entry name" value="PTS_EIIA_type-2_dom"/>
</dbReference>
<feature type="domain" description="PTS EIIA type-4" evidence="6">
    <location>
        <begin position="593"/>
        <end position="721"/>
    </location>
</feature>
<dbReference type="Gene3D" id="3.40.930.10">
    <property type="entry name" value="Mannitol-specific EII, Chain A"/>
    <property type="match status" value="1"/>
</dbReference>
<dbReference type="GO" id="GO:0016740">
    <property type="term" value="F:transferase activity"/>
    <property type="evidence" value="ECO:0007669"/>
    <property type="project" value="UniProtKB-KW"/>
</dbReference>
<keyword evidence="3" id="KW-0067">ATP-binding</keyword>
<dbReference type="Gene3D" id="3.40.50.510">
    <property type="entry name" value="Phosphotransferase system, mannose-type IIA component"/>
    <property type="match status" value="1"/>
</dbReference>
<name>A0A1W1VNV9_9FIRM</name>
<accession>A0A1W1VNV9</accession>
<dbReference type="PROSITE" id="PS51372">
    <property type="entry name" value="PRD_2"/>
    <property type="match status" value="1"/>
</dbReference>
<feature type="domain" description="Sigma-54 factor interaction" evidence="4">
    <location>
        <begin position="126"/>
        <end position="360"/>
    </location>
</feature>
<evidence type="ECO:0000256" key="3">
    <source>
        <dbReference type="ARBA" id="ARBA00022840"/>
    </source>
</evidence>
<dbReference type="InterPro" id="IPR036388">
    <property type="entry name" value="WH-like_DNA-bd_sf"/>
</dbReference>
<proteinExistence type="predicted"/>
<dbReference type="AlphaFoldDB" id="A0A1W1VNV9"/>
<dbReference type="PRINTS" id="PR00300">
    <property type="entry name" value="CLPPROTEASEA"/>
</dbReference>
<dbReference type="Pfam" id="PF03610">
    <property type="entry name" value="EIIA-man"/>
    <property type="match status" value="1"/>
</dbReference>
<dbReference type="SUPFAM" id="SSF52540">
    <property type="entry name" value="P-loop containing nucleoside triphosphate hydrolases"/>
    <property type="match status" value="1"/>
</dbReference>
<dbReference type="PROSITE" id="PS51094">
    <property type="entry name" value="PTS_EIIA_TYPE_2"/>
    <property type="match status" value="1"/>
</dbReference>
<dbReference type="Gene3D" id="1.10.1790.10">
    <property type="entry name" value="PRD domain"/>
    <property type="match status" value="1"/>
</dbReference>
<dbReference type="GO" id="GO:0006355">
    <property type="term" value="P:regulation of DNA-templated transcription"/>
    <property type="evidence" value="ECO:0007669"/>
    <property type="project" value="InterPro"/>
</dbReference>
<evidence type="ECO:0000259" key="7">
    <source>
        <dbReference type="PROSITE" id="PS51372"/>
    </source>
</evidence>
<evidence type="ECO:0000256" key="1">
    <source>
        <dbReference type="ARBA" id="ARBA00022679"/>
    </source>
</evidence>
<dbReference type="InterPro" id="IPR001270">
    <property type="entry name" value="ClpA/B"/>
</dbReference>
<evidence type="ECO:0000313" key="9">
    <source>
        <dbReference type="Proteomes" id="UP000192569"/>
    </source>
</evidence>
<evidence type="ECO:0000256" key="2">
    <source>
        <dbReference type="ARBA" id="ARBA00022741"/>
    </source>
</evidence>
<dbReference type="PANTHER" id="PTHR32071">
    <property type="entry name" value="TRANSCRIPTIONAL REGULATORY PROTEIN"/>
    <property type="match status" value="1"/>
</dbReference>
<dbReference type="Pfam" id="PF00874">
    <property type="entry name" value="PRD"/>
    <property type="match status" value="1"/>
</dbReference>
<dbReference type="GO" id="GO:0016020">
    <property type="term" value="C:membrane"/>
    <property type="evidence" value="ECO:0007669"/>
    <property type="project" value="InterPro"/>
</dbReference>
<dbReference type="SUPFAM" id="SSF53062">
    <property type="entry name" value="PTS system fructose IIA component-like"/>
    <property type="match status" value="1"/>
</dbReference>
<keyword evidence="1" id="KW-0808">Transferase</keyword>
<dbReference type="Gene3D" id="1.10.10.10">
    <property type="entry name" value="Winged helix-like DNA-binding domain superfamily/Winged helix DNA-binding domain"/>
    <property type="match status" value="1"/>
</dbReference>
<dbReference type="InterPro" id="IPR036634">
    <property type="entry name" value="PRD_sf"/>
</dbReference>
<dbReference type="PROSITE" id="PS00676">
    <property type="entry name" value="SIGMA54_INTERACT_2"/>
    <property type="match status" value="1"/>
</dbReference>
<dbReference type="InterPro" id="IPR003593">
    <property type="entry name" value="AAA+_ATPase"/>
</dbReference>
<dbReference type="InterPro" id="IPR011608">
    <property type="entry name" value="PRD"/>
</dbReference>
<dbReference type="Proteomes" id="UP000192569">
    <property type="component" value="Chromosome I"/>
</dbReference>
<gene>
    <name evidence="8" type="ORF">SAMN00808754_1160</name>
</gene>
<dbReference type="SUPFAM" id="SSF63520">
    <property type="entry name" value="PTS-regulatory domain, PRD"/>
    <property type="match status" value="1"/>
</dbReference>
<dbReference type="PROSITE" id="PS50045">
    <property type="entry name" value="SIGMA54_INTERACT_4"/>
    <property type="match status" value="1"/>
</dbReference>
<dbReference type="Pfam" id="PF00158">
    <property type="entry name" value="Sigma54_activat"/>
    <property type="match status" value="1"/>
</dbReference>
<dbReference type="Pfam" id="PF00359">
    <property type="entry name" value="PTS_EIIA_2"/>
    <property type="match status" value="1"/>
</dbReference>
<dbReference type="EMBL" id="LT838272">
    <property type="protein sequence ID" value="SMB95018.1"/>
    <property type="molecule type" value="Genomic_DNA"/>
</dbReference>
<organism evidence="8 9">
    <name type="scientific">Thermanaeromonas toyohensis ToBE</name>
    <dbReference type="NCBI Taxonomy" id="698762"/>
    <lineage>
        <taxon>Bacteria</taxon>
        <taxon>Bacillati</taxon>
        <taxon>Bacillota</taxon>
        <taxon>Clostridia</taxon>
        <taxon>Neomoorellales</taxon>
        <taxon>Neomoorellaceae</taxon>
        <taxon>Thermanaeromonas</taxon>
    </lineage>
</organism>
<evidence type="ECO:0000259" key="5">
    <source>
        <dbReference type="PROSITE" id="PS51094"/>
    </source>
</evidence>
<dbReference type="InterPro" id="IPR002078">
    <property type="entry name" value="Sigma_54_int"/>
</dbReference>
<keyword evidence="2" id="KW-0547">Nucleotide-binding</keyword>
<feature type="domain" description="PRD" evidence="7">
    <location>
        <begin position="486"/>
        <end position="590"/>
    </location>
</feature>
<feature type="domain" description="PTS EIIA type-2" evidence="5">
    <location>
        <begin position="818"/>
        <end position="957"/>
    </location>
</feature>
<dbReference type="InterPro" id="IPR016152">
    <property type="entry name" value="PTrfase/Anion_transptr"/>
</dbReference>
<dbReference type="STRING" id="698762.SAMN00808754_1160"/>
<dbReference type="CDD" id="cd00009">
    <property type="entry name" value="AAA"/>
    <property type="match status" value="1"/>
</dbReference>
<sequence length="957" mass="107162">MKVKEKKWELKQLILKEDKKNPLPDEALAEILRLPRCEVTMLRQELGIPDSRERRKPLLLKSIKNILQTNPHLSERKITQALREEGFRISRSTVSLLLKEINNLEEGSPSPILPTPIHPGLSFTHFIGYEGSLKPAIEKAKAAILYPPHGLHTLLIGPTGVGKSELALAMYNFAVESGRLSPGAPFVTFNCADYAHNPQLLVSQLFGYVKGAFTGAEKNKSGLIEKAHGGILFLDEIHRLPPEGQEILFQVIDKGKFRRLGETEYEHEIKVLLIGATTENIHSYLLSAFKRRIPMIIELPSLAQRPLSERLALIKAFFLREAEVINLPFEIKPEVFYAFLFYDCPGNIGQLASDIKTCCASAYLRYISGVNKTIKITYYELPQVVKEGLKKLSTLETDLEELDITETVVLPSRLKEKTTPSPEVYQGTREIYDYIENRFQELLSQGLSVNDINQQITKEIELKFSSWAKWVTKRKTALSEDELKKLASPEIIDICQKLIRIAQQELGPLDPHILIALSLHIEEALKRRASLKLKADFSLAHIKEKYPLEYEVARKLAVYFQEISGTALPPEEIGFLTLYLQIFKEKRPEQGKKVGILVLSHGQVAPAMAEVANNLLGVCHAKGLVALQEDSQVFLEKLAQTIREIDEGKGVLVLADTQALGEMAQVAGLRAGVPVKNIIPATTMLTIEATRRALLPEMDLEKLASSLSSPNLVLEQPPAILTVCLTGQGGAMLLKREIKNRLPEIERAIEIIPISYLGETPFEARLKEIRQKRRVVAIMGTIDPQIKDIPFIPAFSLTRSELNVKLSPLTKKEIGLDEAMHEDLIYLWQGEVNKPQAIELLFQGLREWGAVLPEFLTDVLKRELLSPAILLPQVAIPHGSPENVLKPAIAIAISQIPIEWGEGQMVKIICMLALTVDNAHLVLKLRHKLEKQAIFNRLLHAPTAKAVKEVLTSDQSI</sequence>
<keyword evidence="9" id="KW-1185">Reference proteome</keyword>
<evidence type="ECO:0000259" key="4">
    <source>
        <dbReference type="PROSITE" id="PS50045"/>
    </source>
</evidence>
<dbReference type="GO" id="GO:0009401">
    <property type="term" value="P:phosphoenolpyruvate-dependent sugar phosphotransferase system"/>
    <property type="evidence" value="ECO:0007669"/>
    <property type="project" value="InterPro"/>
</dbReference>
<dbReference type="InterPro" id="IPR036662">
    <property type="entry name" value="PTS_EIIA_man-typ_sf"/>
</dbReference>
<dbReference type="Gene3D" id="3.40.50.300">
    <property type="entry name" value="P-loop containing nucleotide triphosphate hydrolases"/>
    <property type="match status" value="1"/>
</dbReference>
<dbReference type="SUPFAM" id="SSF55804">
    <property type="entry name" value="Phoshotransferase/anion transport protein"/>
    <property type="match status" value="1"/>
</dbReference>
<evidence type="ECO:0000259" key="6">
    <source>
        <dbReference type="PROSITE" id="PS51096"/>
    </source>
</evidence>
<protein>
    <submittedName>
        <fullName evidence="8">Sigma 54 modulation protein</fullName>
    </submittedName>
</protein>
<dbReference type="InterPro" id="IPR025943">
    <property type="entry name" value="Sigma_54_int_dom_ATP-bd_2"/>
</dbReference>